<evidence type="ECO:0000256" key="4">
    <source>
        <dbReference type="ARBA" id="ARBA00022452"/>
    </source>
</evidence>
<keyword evidence="4" id="KW-1134">Transmembrane beta strand</keyword>
<keyword evidence="7" id="KW-0998">Cell outer membrane</keyword>
<comment type="similarity">
    <text evidence="2">Belongs to the outer membrane factor (OMF) (TC 1.B.17) family.</text>
</comment>
<accession>A0A5M6DIP4</accession>
<feature type="compositionally biased region" description="Low complexity" evidence="8">
    <location>
        <begin position="72"/>
        <end position="84"/>
    </location>
</feature>
<dbReference type="GO" id="GO:1990281">
    <property type="term" value="C:efflux pump complex"/>
    <property type="evidence" value="ECO:0007669"/>
    <property type="project" value="TreeGrafter"/>
</dbReference>
<keyword evidence="6" id="KW-0472">Membrane</keyword>
<keyword evidence="3" id="KW-0813">Transport</keyword>
<keyword evidence="5" id="KW-0812">Transmembrane</keyword>
<evidence type="ECO:0000256" key="8">
    <source>
        <dbReference type="SAM" id="MobiDB-lite"/>
    </source>
</evidence>
<comment type="caution">
    <text evidence="9">The sequence shown here is derived from an EMBL/GenBank/DDBJ whole genome shotgun (WGS) entry which is preliminary data.</text>
</comment>
<dbReference type="GO" id="GO:0015562">
    <property type="term" value="F:efflux transmembrane transporter activity"/>
    <property type="evidence" value="ECO:0007669"/>
    <property type="project" value="InterPro"/>
</dbReference>
<dbReference type="Pfam" id="PF02321">
    <property type="entry name" value="OEP"/>
    <property type="match status" value="1"/>
</dbReference>
<dbReference type="GO" id="GO:0015288">
    <property type="term" value="F:porin activity"/>
    <property type="evidence" value="ECO:0007669"/>
    <property type="project" value="TreeGrafter"/>
</dbReference>
<evidence type="ECO:0000256" key="2">
    <source>
        <dbReference type="ARBA" id="ARBA00007613"/>
    </source>
</evidence>
<proteinExistence type="inferred from homology"/>
<dbReference type="PANTHER" id="PTHR30026:SF20">
    <property type="entry name" value="OUTER MEMBRANE PROTEIN TOLC"/>
    <property type="match status" value="1"/>
</dbReference>
<dbReference type="PANTHER" id="PTHR30026">
    <property type="entry name" value="OUTER MEMBRANE PROTEIN TOLC"/>
    <property type="match status" value="1"/>
</dbReference>
<reference evidence="9 10" key="1">
    <citation type="submission" date="2019-08" db="EMBL/GenBank/DDBJ databases">
        <authorList>
            <person name="Dhanesh K."/>
            <person name="Kumar G."/>
            <person name="Sasikala C."/>
            <person name="Venkata Ramana C."/>
        </authorList>
    </citation>
    <scope>NUCLEOTIDE SEQUENCE [LARGE SCALE GENOMIC DNA]</scope>
    <source>
        <strain evidence="9 10">JC645</strain>
    </source>
</reference>
<dbReference type="InterPro" id="IPR051906">
    <property type="entry name" value="TolC-like"/>
</dbReference>
<gene>
    <name evidence="9" type="ORF">FYK55_02045</name>
</gene>
<evidence type="ECO:0000256" key="6">
    <source>
        <dbReference type="ARBA" id="ARBA00023136"/>
    </source>
</evidence>
<evidence type="ECO:0000313" key="9">
    <source>
        <dbReference type="EMBL" id="KAA5547361.1"/>
    </source>
</evidence>
<dbReference type="AlphaFoldDB" id="A0A5M6DIP4"/>
<sequence>MLTSAPPLGETADQAKATAAEWIGSPSDRTFDNLVELEPTDVPVASPAGSDAPTRVASANQGRSADDRLVESDANSAENSAAASQVTGQADPTMELNLPTALAMIGGQHPAVGLARWRVQEAYAQLMQAESLWLPSIQSGFSFHRHDGNYQASNGEIVDVNRNSFQYGLGAGATGAGTTPRPGLVARFHLADALFLPQVAEKRAWAQGHAAKAVVNEQLLRVAIAYFDLLAACQDASILQDSSTRAADLTKLTTDFAAAGQGLRADADRVRTEQNLVDNRLIAAREEIAIASARLAQALSMDASVQLVPLDVTVVPLELTASGQDKSSLIGTALAMRPELKESQALVAAACEAYRRQKYAPFVPSVLLGFSTGGFGGGLGNDLNNVEGRYDFDALVTWEVRNLGFGEHAARRQSTARLQQAKFEKIRVMDQVAREVSEACSRVEYRRQRIEATRQAIASAEDSYRLNVERIRDGQGLPLEALQSLQALESARRAYLQAVVDFNQAQFQLQWALGWQVTGPA</sequence>
<evidence type="ECO:0000313" key="10">
    <source>
        <dbReference type="Proteomes" id="UP000324479"/>
    </source>
</evidence>
<dbReference type="Proteomes" id="UP000324479">
    <property type="component" value="Unassembled WGS sequence"/>
</dbReference>
<comment type="subcellular location">
    <subcellularLocation>
        <location evidence="1">Cell outer membrane</location>
    </subcellularLocation>
</comment>
<dbReference type="Gene3D" id="1.20.1600.10">
    <property type="entry name" value="Outer membrane efflux proteins (OEP)"/>
    <property type="match status" value="1"/>
</dbReference>
<organism evidence="9 10">
    <name type="scientific">Roseiconus nitratireducens</name>
    <dbReference type="NCBI Taxonomy" id="2605748"/>
    <lineage>
        <taxon>Bacteria</taxon>
        <taxon>Pseudomonadati</taxon>
        <taxon>Planctomycetota</taxon>
        <taxon>Planctomycetia</taxon>
        <taxon>Pirellulales</taxon>
        <taxon>Pirellulaceae</taxon>
        <taxon>Roseiconus</taxon>
    </lineage>
</organism>
<evidence type="ECO:0000256" key="5">
    <source>
        <dbReference type="ARBA" id="ARBA00022692"/>
    </source>
</evidence>
<dbReference type="SUPFAM" id="SSF56954">
    <property type="entry name" value="Outer membrane efflux proteins (OEP)"/>
    <property type="match status" value="1"/>
</dbReference>
<evidence type="ECO:0000256" key="3">
    <source>
        <dbReference type="ARBA" id="ARBA00022448"/>
    </source>
</evidence>
<dbReference type="EMBL" id="VWOX01000001">
    <property type="protein sequence ID" value="KAA5547361.1"/>
    <property type="molecule type" value="Genomic_DNA"/>
</dbReference>
<keyword evidence="10" id="KW-1185">Reference proteome</keyword>
<dbReference type="GO" id="GO:0009279">
    <property type="term" value="C:cell outer membrane"/>
    <property type="evidence" value="ECO:0007669"/>
    <property type="project" value="UniProtKB-SubCell"/>
</dbReference>
<dbReference type="InterPro" id="IPR003423">
    <property type="entry name" value="OMP_efflux"/>
</dbReference>
<feature type="region of interest" description="Disordered" evidence="8">
    <location>
        <begin position="1"/>
        <end position="92"/>
    </location>
</feature>
<name>A0A5M6DIP4_9BACT</name>
<evidence type="ECO:0000256" key="1">
    <source>
        <dbReference type="ARBA" id="ARBA00004442"/>
    </source>
</evidence>
<evidence type="ECO:0000256" key="7">
    <source>
        <dbReference type="ARBA" id="ARBA00023237"/>
    </source>
</evidence>
<protein>
    <submittedName>
        <fullName evidence="9">TolC family protein</fullName>
    </submittedName>
</protein>